<gene>
    <name evidence="2" type="ORF">Tco_0988615</name>
</gene>
<keyword evidence="3" id="KW-1185">Reference proteome</keyword>
<accession>A0ABQ5ERG1</accession>
<comment type="caution">
    <text evidence="2">The sequence shown here is derived from an EMBL/GenBank/DDBJ whole genome shotgun (WGS) entry which is preliminary data.</text>
</comment>
<protein>
    <submittedName>
        <fullName evidence="2">Uncharacterized protein</fullName>
    </submittedName>
</protein>
<name>A0ABQ5ERG1_9ASTR</name>
<proteinExistence type="predicted"/>
<organism evidence="2 3">
    <name type="scientific">Tanacetum coccineum</name>
    <dbReference type="NCBI Taxonomy" id="301880"/>
    <lineage>
        <taxon>Eukaryota</taxon>
        <taxon>Viridiplantae</taxon>
        <taxon>Streptophyta</taxon>
        <taxon>Embryophyta</taxon>
        <taxon>Tracheophyta</taxon>
        <taxon>Spermatophyta</taxon>
        <taxon>Magnoliopsida</taxon>
        <taxon>eudicotyledons</taxon>
        <taxon>Gunneridae</taxon>
        <taxon>Pentapetalae</taxon>
        <taxon>asterids</taxon>
        <taxon>campanulids</taxon>
        <taxon>Asterales</taxon>
        <taxon>Asteraceae</taxon>
        <taxon>Asteroideae</taxon>
        <taxon>Anthemideae</taxon>
        <taxon>Anthemidinae</taxon>
        <taxon>Tanacetum</taxon>
    </lineage>
</organism>
<evidence type="ECO:0000256" key="1">
    <source>
        <dbReference type="SAM" id="MobiDB-lite"/>
    </source>
</evidence>
<sequence>MECADRDFDTDAVVGGHNRLHSESDTEEMTDTQIRHDTLDLRGRVRRRSAVVHTLTVLSSSTRFLREDLEMMILENQELVRMRGVSERSEYLFMWR</sequence>
<reference evidence="2" key="2">
    <citation type="submission" date="2022-01" db="EMBL/GenBank/DDBJ databases">
        <authorList>
            <person name="Yamashiro T."/>
            <person name="Shiraishi A."/>
            <person name="Satake H."/>
            <person name="Nakayama K."/>
        </authorList>
    </citation>
    <scope>NUCLEOTIDE SEQUENCE</scope>
</reference>
<reference evidence="2" key="1">
    <citation type="journal article" date="2022" name="Int. J. Mol. Sci.">
        <title>Draft Genome of Tanacetum Coccineum: Genomic Comparison of Closely Related Tanacetum-Family Plants.</title>
        <authorList>
            <person name="Yamashiro T."/>
            <person name="Shiraishi A."/>
            <person name="Nakayama K."/>
            <person name="Satake H."/>
        </authorList>
    </citation>
    <scope>NUCLEOTIDE SEQUENCE</scope>
</reference>
<feature type="region of interest" description="Disordered" evidence="1">
    <location>
        <begin position="1"/>
        <end position="31"/>
    </location>
</feature>
<evidence type="ECO:0000313" key="3">
    <source>
        <dbReference type="Proteomes" id="UP001151760"/>
    </source>
</evidence>
<dbReference type="EMBL" id="BQNB010016598">
    <property type="protein sequence ID" value="GJT53561.1"/>
    <property type="molecule type" value="Genomic_DNA"/>
</dbReference>
<dbReference type="Proteomes" id="UP001151760">
    <property type="component" value="Unassembled WGS sequence"/>
</dbReference>
<evidence type="ECO:0000313" key="2">
    <source>
        <dbReference type="EMBL" id="GJT53561.1"/>
    </source>
</evidence>